<keyword evidence="2" id="KW-1185">Reference proteome</keyword>
<dbReference type="Gramene" id="EFJ30931">
    <property type="protein sequence ID" value="EFJ30931"/>
    <property type="gene ID" value="SELMODRAFT_408699"/>
</dbReference>
<dbReference type="HOGENOM" id="CLU_845653_0_0_1"/>
<accession>D8R9N9</accession>
<dbReference type="Proteomes" id="UP000001514">
    <property type="component" value="Unassembled WGS sequence"/>
</dbReference>
<evidence type="ECO:0000313" key="2">
    <source>
        <dbReference type="Proteomes" id="UP000001514"/>
    </source>
</evidence>
<organism evidence="2">
    <name type="scientific">Selaginella moellendorffii</name>
    <name type="common">Spikemoss</name>
    <dbReference type="NCBI Taxonomy" id="88036"/>
    <lineage>
        <taxon>Eukaryota</taxon>
        <taxon>Viridiplantae</taxon>
        <taxon>Streptophyta</taxon>
        <taxon>Embryophyta</taxon>
        <taxon>Tracheophyta</taxon>
        <taxon>Lycopodiopsida</taxon>
        <taxon>Selaginellales</taxon>
        <taxon>Selaginellaceae</taxon>
        <taxon>Selaginella</taxon>
    </lineage>
</organism>
<name>D8R9N9_SELML</name>
<sequence length="329" mass="36373">MRLESSPHSVAECGDTSKWDAMIPAWTVKYEGAANLGPPFAPIRRRSTKAPFRAPQTKPKYMNGFLVVQSSGVLLSSSTRACSFATATAKLGVMAFRWGGLHDTTFRSSIFDELSPCSHTLQAWWKRTALKVKRHAGDMACRLGAALQDVEGSGRDNHVILQGREKSRVWMQSVGNGMQCQSVKLKICGCFMQRVSREQALAVLNARLAIGIVPQGGLAAERRTDGEIHLNASKDKCVENKEDYFDSFSLVVFPEKVVGEQHALNPEGSCSDLVVDCRGQHYECGLRTRIGGERDTEFLEADKLRVRMRKVCYVNSILIGPNQRKYSGG</sequence>
<dbReference type="AlphaFoldDB" id="D8R9N9"/>
<evidence type="ECO:0000313" key="1">
    <source>
        <dbReference type="EMBL" id="EFJ30931.1"/>
    </source>
</evidence>
<proteinExistence type="predicted"/>
<protein>
    <submittedName>
        <fullName evidence="1">Uncharacterized protein</fullName>
    </submittedName>
</protein>
<dbReference type="EMBL" id="GL377574">
    <property type="protein sequence ID" value="EFJ30931.1"/>
    <property type="molecule type" value="Genomic_DNA"/>
</dbReference>
<dbReference type="KEGG" id="smo:SELMODRAFT_408699"/>
<reference evidence="1 2" key="1">
    <citation type="journal article" date="2011" name="Science">
        <title>The Selaginella genome identifies genetic changes associated with the evolution of vascular plants.</title>
        <authorList>
            <person name="Banks J.A."/>
            <person name="Nishiyama T."/>
            <person name="Hasebe M."/>
            <person name="Bowman J.L."/>
            <person name="Gribskov M."/>
            <person name="dePamphilis C."/>
            <person name="Albert V.A."/>
            <person name="Aono N."/>
            <person name="Aoyama T."/>
            <person name="Ambrose B.A."/>
            <person name="Ashton N.W."/>
            <person name="Axtell M.J."/>
            <person name="Barker E."/>
            <person name="Barker M.S."/>
            <person name="Bennetzen J.L."/>
            <person name="Bonawitz N.D."/>
            <person name="Chapple C."/>
            <person name="Cheng C."/>
            <person name="Correa L.G."/>
            <person name="Dacre M."/>
            <person name="DeBarry J."/>
            <person name="Dreyer I."/>
            <person name="Elias M."/>
            <person name="Engstrom E.M."/>
            <person name="Estelle M."/>
            <person name="Feng L."/>
            <person name="Finet C."/>
            <person name="Floyd S.K."/>
            <person name="Frommer W.B."/>
            <person name="Fujita T."/>
            <person name="Gramzow L."/>
            <person name="Gutensohn M."/>
            <person name="Harholt J."/>
            <person name="Hattori M."/>
            <person name="Heyl A."/>
            <person name="Hirai T."/>
            <person name="Hiwatashi Y."/>
            <person name="Ishikawa M."/>
            <person name="Iwata M."/>
            <person name="Karol K.G."/>
            <person name="Koehler B."/>
            <person name="Kolukisaoglu U."/>
            <person name="Kubo M."/>
            <person name="Kurata T."/>
            <person name="Lalonde S."/>
            <person name="Li K."/>
            <person name="Li Y."/>
            <person name="Litt A."/>
            <person name="Lyons E."/>
            <person name="Manning G."/>
            <person name="Maruyama T."/>
            <person name="Michael T.P."/>
            <person name="Mikami K."/>
            <person name="Miyazaki S."/>
            <person name="Morinaga S."/>
            <person name="Murata T."/>
            <person name="Mueller-Roeber B."/>
            <person name="Nelson D.R."/>
            <person name="Obara M."/>
            <person name="Oguri Y."/>
            <person name="Olmstead R.G."/>
            <person name="Onodera N."/>
            <person name="Petersen B.L."/>
            <person name="Pils B."/>
            <person name="Prigge M."/>
            <person name="Rensing S.A."/>
            <person name="Riano-Pachon D.M."/>
            <person name="Roberts A.W."/>
            <person name="Sato Y."/>
            <person name="Scheller H.V."/>
            <person name="Schulz B."/>
            <person name="Schulz C."/>
            <person name="Shakirov E.V."/>
            <person name="Shibagaki N."/>
            <person name="Shinohara N."/>
            <person name="Shippen D.E."/>
            <person name="Soerensen I."/>
            <person name="Sotooka R."/>
            <person name="Sugimoto N."/>
            <person name="Sugita M."/>
            <person name="Sumikawa N."/>
            <person name="Tanurdzic M."/>
            <person name="Theissen G."/>
            <person name="Ulvskov P."/>
            <person name="Wakazuki S."/>
            <person name="Weng J.K."/>
            <person name="Willats W.W."/>
            <person name="Wipf D."/>
            <person name="Wolf P.G."/>
            <person name="Yang L."/>
            <person name="Zimmer A.D."/>
            <person name="Zhu Q."/>
            <person name="Mitros T."/>
            <person name="Hellsten U."/>
            <person name="Loque D."/>
            <person name="Otillar R."/>
            <person name="Salamov A."/>
            <person name="Schmutz J."/>
            <person name="Shapiro H."/>
            <person name="Lindquist E."/>
            <person name="Lucas S."/>
            <person name="Rokhsar D."/>
            <person name="Grigoriev I.V."/>
        </authorList>
    </citation>
    <scope>NUCLEOTIDE SEQUENCE [LARGE SCALE GENOMIC DNA]</scope>
</reference>
<dbReference type="InParanoid" id="D8R9N9"/>
<gene>
    <name evidence="1" type="ORF">SELMODRAFT_408699</name>
</gene>